<dbReference type="InterPro" id="IPR005658">
    <property type="entry name" value="Prot_inh_ecotin"/>
</dbReference>
<gene>
    <name evidence="3" type="ORF">NESM_000834200</name>
</gene>
<dbReference type="SUPFAM" id="SSF49772">
    <property type="entry name" value="Ecotin, trypsin inhibitor"/>
    <property type="match status" value="1"/>
</dbReference>
<name>A0AAW0F0B2_9TRYP</name>
<dbReference type="Proteomes" id="UP001430356">
    <property type="component" value="Unassembled WGS sequence"/>
</dbReference>
<accession>A0AAW0F0B2</accession>
<keyword evidence="2" id="KW-0812">Transmembrane</keyword>
<proteinExistence type="inferred from homology"/>
<comment type="caution">
    <text evidence="3">The sequence shown here is derived from an EMBL/GenBank/DDBJ whole genome shotgun (WGS) entry which is preliminary data.</text>
</comment>
<feature type="transmembrane region" description="Helical" evidence="2">
    <location>
        <begin position="76"/>
        <end position="98"/>
    </location>
</feature>
<keyword evidence="2" id="KW-1133">Transmembrane helix</keyword>
<evidence type="ECO:0000256" key="1">
    <source>
        <dbReference type="ARBA" id="ARBA00010558"/>
    </source>
</evidence>
<reference evidence="3 4" key="1">
    <citation type="journal article" date="2021" name="MBio">
        <title>A New Model Trypanosomatid, Novymonas esmeraldas: Genomic Perception of Its 'Candidatus Pandoraea novymonadis' Endosymbiont.</title>
        <authorList>
            <person name="Zakharova A."/>
            <person name="Saura A."/>
            <person name="Butenko A."/>
            <person name="Podesvova L."/>
            <person name="Warmusova S."/>
            <person name="Kostygov A.Y."/>
            <person name="Nenarokova A."/>
            <person name="Lukes J."/>
            <person name="Opperdoes F.R."/>
            <person name="Yurchenko V."/>
        </authorList>
    </citation>
    <scope>NUCLEOTIDE SEQUENCE [LARGE SCALE GENOMIC DNA]</scope>
    <source>
        <strain evidence="3 4">E262AT.01</strain>
    </source>
</reference>
<dbReference type="AlphaFoldDB" id="A0AAW0F0B2"/>
<keyword evidence="2" id="KW-0472">Membrane</keyword>
<organism evidence="3 4">
    <name type="scientific">Novymonas esmeraldas</name>
    <dbReference type="NCBI Taxonomy" id="1808958"/>
    <lineage>
        <taxon>Eukaryota</taxon>
        <taxon>Discoba</taxon>
        <taxon>Euglenozoa</taxon>
        <taxon>Kinetoplastea</taxon>
        <taxon>Metakinetoplastina</taxon>
        <taxon>Trypanosomatida</taxon>
        <taxon>Trypanosomatidae</taxon>
        <taxon>Novymonas</taxon>
    </lineage>
</organism>
<dbReference type="PANTHER" id="PTHR35890:SF3">
    <property type="entry name" value="ECOTIN"/>
    <property type="match status" value="1"/>
</dbReference>
<dbReference type="GO" id="GO:0004867">
    <property type="term" value="F:serine-type endopeptidase inhibitor activity"/>
    <property type="evidence" value="ECO:0007669"/>
    <property type="project" value="InterPro"/>
</dbReference>
<dbReference type="Pfam" id="PF03974">
    <property type="entry name" value="Ecotin"/>
    <property type="match status" value="1"/>
</dbReference>
<sequence>MPFSAGKTLAEYKAPYPEPTADQRRYVIFLEPKDHDAEQRDFKVELIPGQVIQTDGVNIYNIGGEIKKKTIKGWGYTYYVVTLGGGMMTCMGALGDAAKLRPRFVSMQPHEMCGYNSRLPIVVYMPKDGELHYRIWSAAGSASGKAKEIKATEM</sequence>
<keyword evidence="4" id="KW-1185">Reference proteome</keyword>
<evidence type="ECO:0000313" key="3">
    <source>
        <dbReference type="EMBL" id="KAK7198702.1"/>
    </source>
</evidence>
<dbReference type="InterPro" id="IPR036198">
    <property type="entry name" value="Ecotin_sf"/>
</dbReference>
<comment type="similarity">
    <text evidence="1">Belongs to the protease inhibitor I11 (ecotin) family.</text>
</comment>
<protein>
    <submittedName>
        <fullName evidence="3">Ecotin</fullName>
    </submittedName>
</protein>
<evidence type="ECO:0000313" key="4">
    <source>
        <dbReference type="Proteomes" id="UP001430356"/>
    </source>
</evidence>
<evidence type="ECO:0000256" key="2">
    <source>
        <dbReference type="SAM" id="Phobius"/>
    </source>
</evidence>
<dbReference type="EMBL" id="JAECZO010000168">
    <property type="protein sequence ID" value="KAK7198702.1"/>
    <property type="molecule type" value="Genomic_DNA"/>
</dbReference>
<dbReference type="Gene3D" id="2.60.40.550">
    <property type="entry name" value="Ecotin"/>
    <property type="match status" value="1"/>
</dbReference>
<dbReference type="PANTHER" id="PTHR35890">
    <property type="match status" value="1"/>
</dbReference>